<organism evidence="2 3">
    <name type="scientific">Butyrivibrio proteoclasticus</name>
    <dbReference type="NCBI Taxonomy" id="43305"/>
    <lineage>
        <taxon>Bacteria</taxon>
        <taxon>Bacillati</taxon>
        <taxon>Bacillota</taxon>
        <taxon>Clostridia</taxon>
        <taxon>Lachnospirales</taxon>
        <taxon>Lachnospiraceae</taxon>
        <taxon>Butyrivibrio</taxon>
    </lineage>
</organism>
<sequence length="246" mass="28505">MNALKTKGLNSNQIKLIAILAMTIDHMTWLLYPGCQKIWWVMLLHVIGRLTAPIMWFFIAEGFHYTRDVKKYIGRLFTFAVISHFAYNFAGGIPYIPNGFFNMTSVMWSLAWSVVLMVIFTTDQLSQWGKIFFILIICLITFPSDWSTVAAMCPVCLYINRGDFKKQSLTMLIWTTIYAVVYFIFMDKAYGILQMCTLLSLPILKQYNGERGKWKGMKWFFYLYYPAHLFAIGIIRVLIGNGSILP</sequence>
<feature type="transmembrane region" description="Helical" evidence="1">
    <location>
        <begin position="172"/>
        <end position="199"/>
    </location>
</feature>
<feature type="transmembrane region" description="Helical" evidence="1">
    <location>
        <begin position="99"/>
        <end position="120"/>
    </location>
</feature>
<evidence type="ECO:0000256" key="1">
    <source>
        <dbReference type="SAM" id="Phobius"/>
    </source>
</evidence>
<proteinExistence type="predicted"/>
<dbReference type="Proteomes" id="UP000182624">
    <property type="component" value="Unassembled WGS sequence"/>
</dbReference>
<keyword evidence="1" id="KW-0812">Transmembrane</keyword>
<dbReference type="Pfam" id="PF05857">
    <property type="entry name" value="TraX"/>
    <property type="match status" value="1"/>
</dbReference>
<keyword evidence="1" id="KW-0472">Membrane</keyword>
<accession>A0A1I5YQE2</accession>
<dbReference type="InterPro" id="IPR008875">
    <property type="entry name" value="TraX"/>
</dbReference>
<dbReference type="AlphaFoldDB" id="A0A1I5YQE2"/>
<dbReference type="OrthoDB" id="9781069at2"/>
<keyword evidence="1" id="KW-1133">Transmembrane helix</keyword>
<keyword evidence="3" id="KW-1185">Reference proteome</keyword>
<dbReference type="EMBL" id="FOXO01000052">
    <property type="protein sequence ID" value="SFQ46362.1"/>
    <property type="molecule type" value="Genomic_DNA"/>
</dbReference>
<feature type="transmembrane region" description="Helical" evidence="1">
    <location>
        <begin position="219"/>
        <end position="239"/>
    </location>
</feature>
<evidence type="ECO:0000313" key="2">
    <source>
        <dbReference type="EMBL" id="SFQ46362.1"/>
    </source>
</evidence>
<protein>
    <submittedName>
        <fullName evidence="2">TraX protein</fullName>
    </submittedName>
</protein>
<dbReference type="RefSeq" id="WP_074892066.1">
    <property type="nucleotide sequence ID" value="NZ_FOXO01000052.1"/>
</dbReference>
<feature type="transmembrane region" description="Helical" evidence="1">
    <location>
        <begin position="72"/>
        <end position="93"/>
    </location>
</feature>
<evidence type="ECO:0000313" key="3">
    <source>
        <dbReference type="Proteomes" id="UP000182624"/>
    </source>
</evidence>
<name>A0A1I5YQE2_9FIRM</name>
<gene>
    <name evidence="2" type="ORF">SAMN04487928_15216</name>
</gene>
<feature type="transmembrane region" description="Helical" evidence="1">
    <location>
        <begin position="132"/>
        <end position="160"/>
    </location>
</feature>
<feature type="transmembrane region" description="Helical" evidence="1">
    <location>
        <begin position="38"/>
        <end position="60"/>
    </location>
</feature>
<reference evidence="3" key="1">
    <citation type="submission" date="2016-10" db="EMBL/GenBank/DDBJ databases">
        <authorList>
            <person name="Varghese N."/>
            <person name="Submissions S."/>
        </authorList>
    </citation>
    <scope>NUCLEOTIDE SEQUENCE [LARGE SCALE GENOMIC DNA]</scope>
    <source>
        <strain evidence="3">P18</strain>
    </source>
</reference>